<dbReference type="InterPro" id="IPR019251">
    <property type="entry name" value="DUF2231_TM"/>
</dbReference>
<evidence type="ECO:0000256" key="1">
    <source>
        <dbReference type="SAM" id="Phobius"/>
    </source>
</evidence>
<dbReference type="AlphaFoldDB" id="A0A2A9EK19"/>
<sequence length="160" mass="16580">MFDLIGGLPLHPLVVHAVVVLIPLAVLGAIATILVPRWRRYLPVVAVVATLAALALPVATQSGEALERRVGEPGVHAALGGQLLWLGLALAAVLWVLVLVDRYRRRAGRRGRGVAATAVAALTVVLALATGVQVYRVGDTGARAVWADQVGSSAVHGDGD</sequence>
<dbReference type="Proteomes" id="UP000222106">
    <property type="component" value="Unassembled WGS sequence"/>
</dbReference>
<protein>
    <submittedName>
        <fullName evidence="3">Putative membrane protein</fullName>
    </submittedName>
</protein>
<keyword evidence="1" id="KW-1133">Transmembrane helix</keyword>
<feature type="transmembrane region" description="Helical" evidence="1">
    <location>
        <begin position="13"/>
        <end position="34"/>
    </location>
</feature>
<gene>
    <name evidence="3" type="ORF">ATJ97_1078</name>
</gene>
<reference evidence="3 4" key="1">
    <citation type="submission" date="2017-10" db="EMBL/GenBank/DDBJ databases">
        <title>Sequencing the genomes of 1000 actinobacteria strains.</title>
        <authorList>
            <person name="Klenk H.-P."/>
        </authorList>
    </citation>
    <scope>NUCLEOTIDE SEQUENCE [LARGE SCALE GENOMIC DNA]</scope>
    <source>
        <strain evidence="3 4">DSM 21838</strain>
    </source>
</reference>
<dbReference type="RefSeq" id="WP_098482837.1">
    <property type="nucleotide sequence ID" value="NZ_PDJI01000004.1"/>
</dbReference>
<dbReference type="EMBL" id="PDJI01000004">
    <property type="protein sequence ID" value="PFG38595.1"/>
    <property type="molecule type" value="Genomic_DNA"/>
</dbReference>
<comment type="caution">
    <text evidence="3">The sequence shown here is derived from an EMBL/GenBank/DDBJ whole genome shotgun (WGS) entry which is preliminary data.</text>
</comment>
<feature type="transmembrane region" description="Helical" evidence="1">
    <location>
        <begin position="41"/>
        <end position="59"/>
    </location>
</feature>
<feature type="transmembrane region" description="Helical" evidence="1">
    <location>
        <begin position="112"/>
        <end position="135"/>
    </location>
</feature>
<proteinExistence type="predicted"/>
<keyword evidence="4" id="KW-1185">Reference proteome</keyword>
<evidence type="ECO:0000313" key="3">
    <source>
        <dbReference type="EMBL" id="PFG38595.1"/>
    </source>
</evidence>
<accession>A0A2A9EK19</accession>
<feature type="transmembrane region" description="Helical" evidence="1">
    <location>
        <begin position="79"/>
        <end position="100"/>
    </location>
</feature>
<organism evidence="3 4">
    <name type="scientific">Georgenia soli</name>
    <dbReference type="NCBI Taxonomy" id="638953"/>
    <lineage>
        <taxon>Bacteria</taxon>
        <taxon>Bacillati</taxon>
        <taxon>Actinomycetota</taxon>
        <taxon>Actinomycetes</taxon>
        <taxon>Micrococcales</taxon>
        <taxon>Bogoriellaceae</taxon>
        <taxon>Georgenia</taxon>
    </lineage>
</organism>
<keyword evidence="1" id="KW-0812">Transmembrane</keyword>
<keyword evidence="1" id="KW-0472">Membrane</keyword>
<feature type="domain" description="DUF2231" evidence="2">
    <location>
        <begin position="7"/>
        <end position="153"/>
    </location>
</feature>
<evidence type="ECO:0000313" key="4">
    <source>
        <dbReference type="Proteomes" id="UP000222106"/>
    </source>
</evidence>
<dbReference type="Pfam" id="PF09990">
    <property type="entry name" value="DUF2231"/>
    <property type="match status" value="1"/>
</dbReference>
<name>A0A2A9EK19_9MICO</name>
<evidence type="ECO:0000259" key="2">
    <source>
        <dbReference type="Pfam" id="PF09990"/>
    </source>
</evidence>